<keyword evidence="6" id="KW-0509">mRNA transport</keyword>
<dbReference type="InterPro" id="IPR005637">
    <property type="entry name" value="TAP_C_dom"/>
</dbReference>
<dbReference type="SUPFAM" id="SSF54427">
    <property type="entry name" value="NTF2-like"/>
    <property type="match status" value="1"/>
</dbReference>
<dbReference type="SUPFAM" id="SSF52058">
    <property type="entry name" value="L domain-like"/>
    <property type="match status" value="1"/>
</dbReference>
<dbReference type="AlphaFoldDB" id="A0A0N4V379"/>
<dbReference type="Pfam" id="PF09162">
    <property type="entry name" value="Tap-RNA_bind"/>
    <property type="match status" value="1"/>
</dbReference>
<reference evidence="13" key="1">
    <citation type="submission" date="2017-02" db="UniProtKB">
        <authorList>
            <consortium name="WormBaseParasite"/>
        </authorList>
    </citation>
    <scope>IDENTIFICATION</scope>
</reference>
<dbReference type="Pfam" id="PF03943">
    <property type="entry name" value="TAP_C"/>
    <property type="match status" value="1"/>
</dbReference>
<dbReference type="InterPro" id="IPR012677">
    <property type="entry name" value="Nucleotide-bd_a/b_plait_sf"/>
</dbReference>
<name>A0A0N4V379_ENTVE</name>
<keyword evidence="5" id="KW-0677">Repeat</keyword>
<dbReference type="InterPro" id="IPR002075">
    <property type="entry name" value="NTF2_dom"/>
</dbReference>
<feature type="domain" description="TAP-C" evidence="10">
    <location>
        <begin position="606"/>
        <end position="665"/>
    </location>
</feature>
<dbReference type="CDD" id="cd14342">
    <property type="entry name" value="UBA_TAP-C"/>
    <property type="match status" value="1"/>
</dbReference>
<evidence type="ECO:0000256" key="8">
    <source>
        <dbReference type="SAM" id="MobiDB-lite"/>
    </source>
</evidence>
<dbReference type="WBParaSite" id="EVEC_0000449801-mRNA-1">
    <property type="protein sequence ID" value="EVEC_0000449801-mRNA-1"/>
    <property type="gene ID" value="EVEC_0000449801"/>
</dbReference>
<dbReference type="EMBL" id="UXUI01007795">
    <property type="protein sequence ID" value="VDD89455.1"/>
    <property type="molecule type" value="Genomic_DNA"/>
</dbReference>
<keyword evidence="3" id="KW-0813">Transport</keyword>
<dbReference type="Gene3D" id="3.10.450.50">
    <property type="match status" value="1"/>
</dbReference>
<comment type="subcellular location">
    <subcellularLocation>
        <location evidence="1">Nucleus</location>
        <location evidence="1">Nucleoplasm</location>
    </subcellularLocation>
</comment>
<evidence type="ECO:0000259" key="10">
    <source>
        <dbReference type="PROSITE" id="PS51281"/>
    </source>
</evidence>
<dbReference type="SUPFAM" id="SSF46934">
    <property type="entry name" value="UBA-like"/>
    <property type="match status" value="1"/>
</dbReference>
<dbReference type="InterPro" id="IPR035979">
    <property type="entry name" value="RBD_domain_sf"/>
</dbReference>
<keyword evidence="4" id="KW-0433">Leucine-rich repeat</keyword>
<dbReference type="Pfam" id="PF22602">
    <property type="entry name" value="NXF_NTF2"/>
    <property type="match status" value="1"/>
</dbReference>
<dbReference type="Gene3D" id="1.10.8.10">
    <property type="entry name" value="DNA helicase RuvA subunit, C-terminal domain"/>
    <property type="match status" value="1"/>
</dbReference>
<dbReference type="InterPro" id="IPR032675">
    <property type="entry name" value="LRR_dom_sf"/>
</dbReference>
<dbReference type="SUPFAM" id="SSF54928">
    <property type="entry name" value="RNA-binding domain, RBD"/>
    <property type="match status" value="1"/>
</dbReference>
<evidence type="ECO:0000256" key="3">
    <source>
        <dbReference type="ARBA" id="ARBA00022448"/>
    </source>
</evidence>
<evidence type="ECO:0000256" key="7">
    <source>
        <dbReference type="ARBA" id="ARBA00023242"/>
    </source>
</evidence>
<dbReference type="PROSITE" id="PS50177">
    <property type="entry name" value="NTF2_DOMAIN"/>
    <property type="match status" value="1"/>
</dbReference>
<evidence type="ECO:0000256" key="2">
    <source>
        <dbReference type="ARBA" id="ARBA00009285"/>
    </source>
</evidence>
<dbReference type="InterPro" id="IPR015245">
    <property type="entry name" value="Tap_RNA-bd"/>
</dbReference>
<dbReference type="Gene3D" id="3.30.70.330">
    <property type="match status" value="1"/>
</dbReference>
<sequence length="665" mass="75427">MNRRGGSVRYDAKKMTMRKFINFDSDIASRFDDEDEGTTIQPQRHLRSVRCRISPREVIVYNSLLGTAESLIIRNYLENRRDHQLQRGAGGSSAASGVILNLIKVPRGATFGKDYILQVIGQYVDDFKPILLKVERNDLVFFVEDDETAQAIKAISRRVRHPQSNQPISFLVSRVPAGFSSIGANEKRLILEVMQSRYKADEHSLDLSEFGLDPAFRAEGMIISLIRNSVMMAVVDLIDKHFGDVTALSVKLSFFSVILSILRFLDYFANLTYRIKNLQVLDLSSNQIDHIAELEKLKGWPVHTFYFENNPICTTYASAEAYTSAVHRVFPKVTILDGIPTQRTGDLGMPSLDDDQYKIPASKPSYYGSEERRSLIEAFVMEFITAYDDADPNNRKNLINAYEQNASFSMMAENLPDARDKRPYYELVIVCILDLNYKTYRSSSHNINYMDKWERYREKILQKGAMDIVVELSKLPRTRHLVETFMLDISMATDKVMCFALQGFFQDGREDFTEDLKFFCRNFVVKCKGEGKVAVLSDMLFISGVFAERVQRYRALLSGLLKMPPNLDAREPAVTGGSGSNSASTSAGVQQLNPTPQQLAAAGDVNMQQQMIEAFCRDSSMKPEWSRKCLEDQNWDYSVSAMHQTAGQAFLAVRDKIPSEAFQNP</sequence>
<dbReference type="PROSITE" id="PS51450">
    <property type="entry name" value="LRR"/>
    <property type="match status" value="1"/>
</dbReference>
<reference evidence="11 12" key="2">
    <citation type="submission" date="2018-10" db="EMBL/GenBank/DDBJ databases">
        <authorList>
            <consortium name="Pathogen Informatics"/>
        </authorList>
    </citation>
    <scope>NUCLEOTIDE SEQUENCE [LARGE SCALE GENOMIC DNA]</scope>
</reference>
<dbReference type="Gene3D" id="3.80.10.10">
    <property type="entry name" value="Ribonuclease Inhibitor"/>
    <property type="match status" value="1"/>
</dbReference>
<evidence type="ECO:0000313" key="13">
    <source>
        <dbReference type="WBParaSite" id="EVEC_0000449801-mRNA-1"/>
    </source>
</evidence>
<keyword evidence="12" id="KW-1185">Reference proteome</keyword>
<organism evidence="13">
    <name type="scientific">Enterobius vermicularis</name>
    <name type="common">Human pinworm</name>
    <dbReference type="NCBI Taxonomy" id="51028"/>
    <lineage>
        <taxon>Eukaryota</taxon>
        <taxon>Metazoa</taxon>
        <taxon>Ecdysozoa</taxon>
        <taxon>Nematoda</taxon>
        <taxon>Chromadorea</taxon>
        <taxon>Rhabditida</taxon>
        <taxon>Spirurina</taxon>
        <taxon>Oxyuridomorpha</taxon>
        <taxon>Oxyuroidea</taxon>
        <taxon>Oxyuridae</taxon>
        <taxon>Enterobius</taxon>
    </lineage>
</organism>
<dbReference type="FunFam" id="1.10.8.10:FF:000018">
    <property type="entry name" value="Nuclear RNA export factor 1"/>
    <property type="match status" value="1"/>
</dbReference>
<dbReference type="GO" id="GO:0016973">
    <property type="term" value="P:poly(A)+ mRNA export from nucleus"/>
    <property type="evidence" value="ECO:0007669"/>
    <property type="project" value="TreeGrafter"/>
</dbReference>
<dbReference type="PANTHER" id="PTHR10662:SF22">
    <property type="entry name" value="NUCLEAR RNA EXPORT FACTOR 1"/>
    <property type="match status" value="1"/>
</dbReference>
<dbReference type="InterPro" id="IPR030217">
    <property type="entry name" value="NXF_fam"/>
</dbReference>
<feature type="region of interest" description="Disordered" evidence="8">
    <location>
        <begin position="571"/>
        <end position="590"/>
    </location>
</feature>
<dbReference type="Pfam" id="PF24048">
    <property type="entry name" value="LRR_NXF1-5"/>
    <property type="match status" value="1"/>
</dbReference>
<keyword evidence="7" id="KW-0539">Nucleus</keyword>
<dbReference type="SMART" id="SM00804">
    <property type="entry name" value="TAP_C"/>
    <property type="match status" value="1"/>
</dbReference>
<dbReference type="InterPro" id="IPR018222">
    <property type="entry name" value="Nuclear_transport_factor_2_euk"/>
</dbReference>
<evidence type="ECO:0000313" key="12">
    <source>
        <dbReference type="Proteomes" id="UP000274131"/>
    </source>
</evidence>
<dbReference type="InterPro" id="IPR057125">
    <property type="entry name" value="NXF1/2/3/5-like_LRR"/>
</dbReference>
<feature type="domain" description="NTF2" evidence="9">
    <location>
        <begin position="375"/>
        <end position="542"/>
    </location>
</feature>
<dbReference type="PANTHER" id="PTHR10662">
    <property type="entry name" value="NUCLEAR RNA EXPORT FACTOR"/>
    <property type="match status" value="1"/>
</dbReference>
<evidence type="ECO:0000259" key="9">
    <source>
        <dbReference type="PROSITE" id="PS50177"/>
    </source>
</evidence>
<gene>
    <name evidence="11" type="ORF">EVEC_LOCUS4206</name>
</gene>
<dbReference type="Proteomes" id="UP000274131">
    <property type="component" value="Unassembled WGS sequence"/>
</dbReference>
<accession>A0A0N4V379</accession>
<evidence type="ECO:0000256" key="5">
    <source>
        <dbReference type="ARBA" id="ARBA00022737"/>
    </source>
</evidence>
<dbReference type="InterPro" id="IPR009060">
    <property type="entry name" value="UBA-like_sf"/>
</dbReference>
<dbReference type="GO" id="GO:0005737">
    <property type="term" value="C:cytoplasm"/>
    <property type="evidence" value="ECO:0007669"/>
    <property type="project" value="InterPro"/>
</dbReference>
<evidence type="ECO:0000313" key="11">
    <source>
        <dbReference type="EMBL" id="VDD89455.1"/>
    </source>
</evidence>
<dbReference type="GO" id="GO:0003723">
    <property type="term" value="F:RNA binding"/>
    <property type="evidence" value="ECO:0007669"/>
    <property type="project" value="InterPro"/>
</dbReference>
<dbReference type="OrthoDB" id="25872at2759"/>
<evidence type="ECO:0000256" key="4">
    <source>
        <dbReference type="ARBA" id="ARBA00022614"/>
    </source>
</evidence>
<dbReference type="InterPro" id="IPR032710">
    <property type="entry name" value="NTF2-like_dom_sf"/>
</dbReference>
<dbReference type="InterPro" id="IPR001611">
    <property type="entry name" value="Leu-rich_rpt"/>
</dbReference>
<dbReference type="PROSITE" id="PS51281">
    <property type="entry name" value="TAP_C"/>
    <property type="match status" value="1"/>
</dbReference>
<evidence type="ECO:0000256" key="1">
    <source>
        <dbReference type="ARBA" id="ARBA00004642"/>
    </source>
</evidence>
<dbReference type="STRING" id="51028.A0A0N4V379"/>
<comment type="similarity">
    <text evidence="2">Belongs to the NXF family.</text>
</comment>
<evidence type="ECO:0000256" key="6">
    <source>
        <dbReference type="ARBA" id="ARBA00022816"/>
    </source>
</evidence>
<protein>
    <submittedName>
        <fullName evidence="13">Nuclear RNA export factor 1</fullName>
    </submittedName>
</protein>
<proteinExistence type="inferred from homology"/>
<dbReference type="GO" id="GO:0005654">
    <property type="term" value="C:nucleoplasm"/>
    <property type="evidence" value="ECO:0007669"/>
    <property type="project" value="UniProtKB-SubCell"/>
</dbReference>